<evidence type="ECO:0000313" key="2">
    <source>
        <dbReference type="EMBL" id="KAF6422612.1"/>
    </source>
</evidence>
<dbReference type="Proteomes" id="UP000593571">
    <property type="component" value="Unassembled WGS sequence"/>
</dbReference>
<comment type="caution">
    <text evidence="2">The sequence shown here is derived from an EMBL/GenBank/DDBJ whole genome shotgun (WGS) entry which is preliminary data.</text>
</comment>
<evidence type="ECO:0000256" key="1">
    <source>
        <dbReference type="SAM" id="MobiDB-lite"/>
    </source>
</evidence>
<feature type="region of interest" description="Disordered" evidence="1">
    <location>
        <begin position="75"/>
        <end position="119"/>
    </location>
</feature>
<sequence>MPFRARTPTQPCLPSRHLGEVCRGRCPGWAGGPSAPQSPSAALHPWLRPLSCPLGLPTPRKGHVMEKLLGRRQEAIGWGPDQRRADKGKKLVRGVARAPGTEDRYGARRSAGGLPPNLVSGSPSMSPVTPLIHSFPCYVLGTGRPQQAWPGLGSAPRP</sequence>
<proteinExistence type="predicted"/>
<accession>A0A7J8DI80</accession>
<reference evidence="2 3" key="1">
    <citation type="journal article" date="2020" name="Nature">
        <title>Six reference-quality genomes reveal evolution of bat adaptations.</title>
        <authorList>
            <person name="Jebb D."/>
            <person name="Huang Z."/>
            <person name="Pippel M."/>
            <person name="Hughes G.M."/>
            <person name="Lavrichenko K."/>
            <person name="Devanna P."/>
            <person name="Winkler S."/>
            <person name="Jermiin L.S."/>
            <person name="Skirmuntt E.C."/>
            <person name="Katzourakis A."/>
            <person name="Burkitt-Gray L."/>
            <person name="Ray D.A."/>
            <person name="Sullivan K.A.M."/>
            <person name="Roscito J.G."/>
            <person name="Kirilenko B.M."/>
            <person name="Davalos L.M."/>
            <person name="Corthals A.P."/>
            <person name="Power M.L."/>
            <person name="Jones G."/>
            <person name="Ransome R.D."/>
            <person name="Dechmann D.K.N."/>
            <person name="Locatelli A.G."/>
            <person name="Puechmaille S.J."/>
            <person name="Fedrigo O."/>
            <person name="Jarvis E.D."/>
            <person name="Hiller M."/>
            <person name="Vernes S.C."/>
            <person name="Myers E.W."/>
            <person name="Teeling E.C."/>
        </authorList>
    </citation>
    <scope>NUCLEOTIDE SEQUENCE [LARGE SCALE GENOMIC DNA]</scope>
    <source>
        <strain evidence="2">MRouAeg1</strain>
        <tissue evidence="2">Muscle</tissue>
    </source>
</reference>
<keyword evidence="3" id="KW-1185">Reference proteome</keyword>
<protein>
    <submittedName>
        <fullName evidence="2">Uncharacterized protein</fullName>
    </submittedName>
</protein>
<evidence type="ECO:0000313" key="3">
    <source>
        <dbReference type="Proteomes" id="UP000593571"/>
    </source>
</evidence>
<name>A0A7J8DI80_ROUAE</name>
<dbReference type="AlphaFoldDB" id="A0A7J8DI80"/>
<gene>
    <name evidence="2" type="ORF">HJG63_008462</name>
</gene>
<organism evidence="2 3">
    <name type="scientific">Rousettus aegyptiacus</name>
    <name type="common">Egyptian fruit bat</name>
    <name type="synonym">Pteropus aegyptiacus</name>
    <dbReference type="NCBI Taxonomy" id="9407"/>
    <lineage>
        <taxon>Eukaryota</taxon>
        <taxon>Metazoa</taxon>
        <taxon>Chordata</taxon>
        <taxon>Craniata</taxon>
        <taxon>Vertebrata</taxon>
        <taxon>Euteleostomi</taxon>
        <taxon>Mammalia</taxon>
        <taxon>Eutheria</taxon>
        <taxon>Laurasiatheria</taxon>
        <taxon>Chiroptera</taxon>
        <taxon>Yinpterochiroptera</taxon>
        <taxon>Pteropodoidea</taxon>
        <taxon>Pteropodidae</taxon>
        <taxon>Rousettinae</taxon>
        <taxon>Rousettus</taxon>
    </lineage>
</organism>
<dbReference type="EMBL" id="JACASE010000012">
    <property type="protein sequence ID" value="KAF6422612.1"/>
    <property type="molecule type" value="Genomic_DNA"/>
</dbReference>